<keyword evidence="2" id="KW-1185">Reference proteome</keyword>
<dbReference type="EMBL" id="BNAV01000001">
    <property type="protein sequence ID" value="GHF32791.1"/>
    <property type="molecule type" value="Genomic_DNA"/>
</dbReference>
<reference evidence="1" key="1">
    <citation type="journal article" date="2014" name="Int. J. Syst. Evol. Microbiol.">
        <title>Complete genome sequence of Corynebacterium casei LMG S-19264T (=DSM 44701T), isolated from a smear-ripened cheese.</title>
        <authorList>
            <consortium name="US DOE Joint Genome Institute (JGI-PGF)"/>
            <person name="Walter F."/>
            <person name="Albersmeier A."/>
            <person name="Kalinowski J."/>
            <person name="Ruckert C."/>
        </authorList>
    </citation>
    <scope>NUCLEOTIDE SEQUENCE</scope>
    <source>
        <strain evidence="1">CGMCC 4.7679</strain>
    </source>
</reference>
<protein>
    <submittedName>
        <fullName evidence="1">Uncharacterized protein</fullName>
    </submittedName>
</protein>
<accession>A0A8H9M894</accession>
<evidence type="ECO:0000313" key="1">
    <source>
        <dbReference type="EMBL" id="GHF32791.1"/>
    </source>
</evidence>
<name>A0A8H9M894_9PSEU</name>
<comment type="caution">
    <text evidence="1">The sequence shown here is derived from an EMBL/GenBank/DDBJ whole genome shotgun (WGS) entry which is preliminary data.</text>
</comment>
<gene>
    <name evidence="1" type="ORF">GCM10017566_01720</name>
</gene>
<evidence type="ECO:0000313" key="2">
    <source>
        <dbReference type="Proteomes" id="UP000658656"/>
    </source>
</evidence>
<reference evidence="1" key="2">
    <citation type="submission" date="2020-09" db="EMBL/GenBank/DDBJ databases">
        <authorList>
            <person name="Sun Q."/>
            <person name="Zhou Y."/>
        </authorList>
    </citation>
    <scope>NUCLEOTIDE SEQUENCE</scope>
    <source>
        <strain evidence="1">CGMCC 4.7679</strain>
    </source>
</reference>
<proteinExistence type="predicted"/>
<dbReference type="Proteomes" id="UP000658656">
    <property type="component" value="Unassembled WGS sequence"/>
</dbReference>
<dbReference type="RefSeq" id="WP_145938075.1">
    <property type="nucleotide sequence ID" value="NZ_BNAV01000001.1"/>
</dbReference>
<dbReference type="AlphaFoldDB" id="A0A8H9M894"/>
<sequence>MNNATAQIRRIDQAIGAELVPLAERIDDGKLAIDRAARIACHLLGINLCGEVPYIDSTEVEATVLPGIVAVSERLRGPNGPARPQASARHD</sequence>
<organism evidence="1 2">
    <name type="scientific">Amycolatopsis bartoniae</name>
    <dbReference type="NCBI Taxonomy" id="941986"/>
    <lineage>
        <taxon>Bacteria</taxon>
        <taxon>Bacillati</taxon>
        <taxon>Actinomycetota</taxon>
        <taxon>Actinomycetes</taxon>
        <taxon>Pseudonocardiales</taxon>
        <taxon>Pseudonocardiaceae</taxon>
        <taxon>Amycolatopsis</taxon>
    </lineage>
</organism>